<dbReference type="PANTHER" id="PTHR22870:SF466">
    <property type="entry name" value="ANKYRIN REPEAT-CONTAINING PROTEIN"/>
    <property type="match status" value="1"/>
</dbReference>
<dbReference type="PROSITE" id="PS50012">
    <property type="entry name" value="RCC1_3"/>
    <property type="match status" value="5"/>
</dbReference>
<dbReference type="PRINTS" id="PR00633">
    <property type="entry name" value="RCCNDNSATION"/>
</dbReference>
<sequence>MPSHSTTEVSANTTSKRISDSELFLPNAHEYTICLLGAWAHVKSTAPIDNAQNPTAVHEVPAEFDAPIVQVSSGSGWSCLLCEDGRAYSFGDNTYGQLGQGHDRPHSITPTPMSTPFCLQPRRHIIRMSCGSVHGGFVLDVGELYMFGCGSYGRLGTGNENDTSVPILIRMKWSTLLSTPAGSTNHRKQQSNVVIDENEDSVRFTDISCGDRHTLALAVQVTRGNSDSRGTTTKSKTGIISFGDGMNGRLGLGDERDRHEGALLTTWLAPSSVLGTGIAGNNGYRTPPTITAICAGTTHNLALSATGDVFSWGNGVDGQLGHGTAESEWVPRQLAFFKNLSISALSCGASHSMAVSKTGVVYTWGRGAEGQLGLDLEADSTVDVVDKSVMIPHPVRILKSSTHRVTIRTISAKHNMSIVLDDRDRMFVWGDNSFEQLGFPRSANAEIGTKSFLPKPRLLAYTNLHASKSAPSNAPTSVSRVSSLREIVAAAKPDPIRLGLAHMNAGDRFTMLVFTTKPDDLPISAIPSRESAYYKFMVNYKVYMRPPVVKRAVGDESEDEMDRDLQRPPRRRDRKGSTICRKGSLFAAADTVVPETKNWKTAREDRACATSNSAVHVQGFNSWLEKHQKSPSKTNMTGRSTVHTPRFTAKDEETRSPLAPVLTTQLERKA</sequence>
<feature type="region of interest" description="Disordered" evidence="3">
    <location>
        <begin position="552"/>
        <end position="578"/>
    </location>
</feature>
<dbReference type="PANTHER" id="PTHR22870">
    <property type="entry name" value="REGULATOR OF CHROMOSOME CONDENSATION"/>
    <property type="match status" value="1"/>
</dbReference>
<accession>A0A2P4YMA6</accession>
<feature type="repeat" description="RCC1" evidence="2">
    <location>
        <begin position="142"/>
        <end position="220"/>
    </location>
</feature>
<keyword evidence="5" id="KW-1185">Reference proteome</keyword>
<organism evidence="4 5">
    <name type="scientific">Phytophthora palmivora</name>
    <dbReference type="NCBI Taxonomy" id="4796"/>
    <lineage>
        <taxon>Eukaryota</taxon>
        <taxon>Sar</taxon>
        <taxon>Stramenopiles</taxon>
        <taxon>Oomycota</taxon>
        <taxon>Peronosporomycetes</taxon>
        <taxon>Peronosporales</taxon>
        <taxon>Peronosporaceae</taxon>
        <taxon>Phytophthora</taxon>
    </lineage>
</organism>
<dbReference type="Pfam" id="PF00415">
    <property type="entry name" value="RCC1"/>
    <property type="match status" value="4"/>
</dbReference>
<feature type="repeat" description="RCC1" evidence="2">
    <location>
        <begin position="85"/>
        <end position="141"/>
    </location>
</feature>
<evidence type="ECO:0000256" key="3">
    <source>
        <dbReference type="SAM" id="MobiDB-lite"/>
    </source>
</evidence>
<dbReference type="InterPro" id="IPR000408">
    <property type="entry name" value="Reg_chr_condens"/>
</dbReference>
<evidence type="ECO:0000256" key="1">
    <source>
        <dbReference type="ARBA" id="ARBA00022737"/>
    </source>
</evidence>
<proteinExistence type="predicted"/>
<dbReference type="SUPFAM" id="SSF50985">
    <property type="entry name" value="RCC1/BLIP-II"/>
    <property type="match status" value="2"/>
</dbReference>
<evidence type="ECO:0000256" key="2">
    <source>
        <dbReference type="PROSITE-ProRule" id="PRU00235"/>
    </source>
</evidence>
<dbReference type="InterPro" id="IPR009091">
    <property type="entry name" value="RCC1/BLIP-II"/>
</dbReference>
<reference evidence="4 5" key="1">
    <citation type="journal article" date="2017" name="Genome Biol. Evol.">
        <title>Phytophthora megakarya and P. palmivora, closely related causal agents of cacao black pod rot, underwent increases in genome sizes and gene numbers by different mechanisms.</title>
        <authorList>
            <person name="Ali S.S."/>
            <person name="Shao J."/>
            <person name="Lary D.J."/>
            <person name="Kronmiller B."/>
            <person name="Shen D."/>
            <person name="Strem M.D."/>
            <person name="Amoako-Attah I."/>
            <person name="Akrofi A.Y."/>
            <person name="Begoude B.A."/>
            <person name="Ten Hoopen G.M."/>
            <person name="Coulibaly K."/>
            <person name="Kebe B.I."/>
            <person name="Melnick R.L."/>
            <person name="Guiltinan M.J."/>
            <person name="Tyler B.M."/>
            <person name="Meinhardt L.W."/>
            <person name="Bailey B.A."/>
        </authorList>
    </citation>
    <scope>NUCLEOTIDE SEQUENCE [LARGE SCALE GENOMIC DNA]</scope>
    <source>
        <strain evidence="5">sbr112.9</strain>
    </source>
</reference>
<feature type="compositionally biased region" description="Polar residues" evidence="3">
    <location>
        <begin position="631"/>
        <end position="643"/>
    </location>
</feature>
<feature type="region of interest" description="Disordered" evidence="3">
    <location>
        <begin position="628"/>
        <end position="670"/>
    </location>
</feature>
<feature type="repeat" description="RCC1" evidence="2">
    <location>
        <begin position="359"/>
        <end position="423"/>
    </location>
</feature>
<dbReference type="PROSITE" id="PS00626">
    <property type="entry name" value="RCC1_2"/>
    <property type="match status" value="1"/>
</dbReference>
<evidence type="ECO:0000313" key="5">
    <source>
        <dbReference type="Proteomes" id="UP000237271"/>
    </source>
</evidence>
<dbReference type="EMBL" id="NCKW01001869">
    <property type="protein sequence ID" value="POM78935.1"/>
    <property type="molecule type" value="Genomic_DNA"/>
</dbReference>
<name>A0A2P4YMA6_9STRA</name>
<feature type="repeat" description="RCC1" evidence="2">
    <location>
        <begin position="237"/>
        <end position="306"/>
    </location>
</feature>
<feature type="repeat" description="RCC1" evidence="2">
    <location>
        <begin position="307"/>
        <end position="358"/>
    </location>
</feature>
<dbReference type="AlphaFoldDB" id="A0A2P4YMA6"/>
<keyword evidence="1" id="KW-0677">Repeat</keyword>
<protein>
    <submittedName>
        <fullName evidence="4">Regulator of chromosome condensation (RCC1)-like protein</fullName>
    </submittedName>
</protein>
<dbReference type="Proteomes" id="UP000237271">
    <property type="component" value="Unassembled WGS sequence"/>
</dbReference>
<evidence type="ECO:0000313" key="4">
    <source>
        <dbReference type="EMBL" id="POM78935.1"/>
    </source>
</evidence>
<dbReference type="InterPro" id="IPR051210">
    <property type="entry name" value="Ub_ligase/GEF_domain"/>
</dbReference>
<dbReference type="Gene3D" id="2.130.10.30">
    <property type="entry name" value="Regulator of chromosome condensation 1/beta-lactamase-inhibitor protein II"/>
    <property type="match status" value="2"/>
</dbReference>
<comment type="caution">
    <text evidence="4">The sequence shown here is derived from an EMBL/GenBank/DDBJ whole genome shotgun (WGS) entry which is preliminary data.</text>
</comment>
<dbReference type="OrthoDB" id="10253607at2759"/>
<gene>
    <name evidence="4" type="ORF">PHPALM_3474</name>
</gene>